<feature type="binding site" evidence="2">
    <location>
        <begin position="208"/>
        <end position="210"/>
    </location>
    <ligand>
        <name>dihydroxyacetone phosphate</name>
        <dbReference type="ChEBI" id="CHEBI:57642"/>
    </ligand>
</feature>
<reference evidence="4" key="1">
    <citation type="submission" date="2020-10" db="EMBL/GenBank/DDBJ databases">
        <authorList>
            <person name="Gilroy R."/>
        </authorList>
    </citation>
    <scope>NUCLEOTIDE SEQUENCE</scope>
    <source>
        <strain evidence="4">ChiSjej5B23-6657</strain>
    </source>
</reference>
<dbReference type="Proteomes" id="UP000823912">
    <property type="component" value="Unassembled WGS sequence"/>
</dbReference>
<dbReference type="PIRSF" id="PIRSF001359">
    <property type="entry name" value="F_bP_aldolase_II"/>
    <property type="match status" value="1"/>
</dbReference>
<dbReference type="PANTHER" id="PTHR30304">
    <property type="entry name" value="D-TAGATOSE-1,6-BISPHOSPHATE ALDOLASE"/>
    <property type="match status" value="1"/>
</dbReference>
<dbReference type="Pfam" id="PF01116">
    <property type="entry name" value="F_bP_aldolase"/>
    <property type="match status" value="1"/>
</dbReference>
<feature type="active site" description="Proton donor" evidence="1">
    <location>
        <position position="82"/>
    </location>
</feature>
<accession>A0A9D1E9I9</accession>
<keyword evidence="3" id="KW-0862">Zinc</keyword>
<gene>
    <name evidence="4" type="ORF">IAA55_06440</name>
</gene>
<dbReference type="GO" id="GO:0008270">
    <property type="term" value="F:zinc ion binding"/>
    <property type="evidence" value="ECO:0007669"/>
    <property type="project" value="InterPro"/>
</dbReference>
<organism evidence="4 5">
    <name type="scientific">Candidatus Pullilachnospira gallistercoris</name>
    <dbReference type="NCBI Taxonomy" id="2840911"/>
    <lineage>
        <taxon>Bacteria</taxon>
        <taxon>Bacillati</taxon>
        <taxon>Bacillota</taxon>
        <taxon>Clostridia</taxon>
        <taxon>Lachnospirales</taxon>
        <taxon>Lachnospiraceae</taxon>
        <taxon>Lachnospiraceae incertae sedis</taxon>
        <taxon>Candidatus Pullilachnospira</taxon>
    </lineage>
</organism>
<evidence type="ECO:0000256" key="1">
    <source>
        <dbReference type="PIRSR" id="PIRSR001359-1"/>
    </source>
</evidence>
<dbReference type="GO" id="GO:0005975">
    <property type="term" value="P:carbohydrate metabolic process"/>
    <property type="evidence" value="ECO:0007669"/>
    <property type="project" value="InterPro"/>
</dbReference>
<dbReference type="InterPro" id="IPR050246">
    <property type="entry name" value="Class_II_FBP_aldolase"/>
</dbReference>
<dbReference type="GO" id="GO:0016832">
    <property type="term" value="F:aldehyde-lyase activity"/>
    <property type="evidence" value="ECO:0007669"/>
    <property type="project" value="InterPro"/>
</dbReference>
<proteinExistence type="predicted"/>
<dbReference type="PANTHER" id="PTHR30304:SF0">
    <property type="entry name" value="D-TAGATOSE-1,6-BISPHOSPHATE ALDOLASE SUBUNIT GATY-RELATED"/>
    <property type="match status" value="1"/>
</dbReference>
<dbReference type="PROSITE" id="PS00602">
    <property type="entry name" value="ALDOLASE_CLASS_II_1"/>
    <property type="match status" value="1"/>
</dbReference>
<protein>
    <submittedName>
        <fullName evidence="4">Class II fructose-bisphosphate aldolase</fullName>
    </submittedName>
</protein>
<dbReference type="InterPro" id="IPR013785">
    <property type="entry name" value="Aldolase_TIM"/>
</dbReference>
<feature type="binding site" evidence="3">
    <location>
        <position position="179"/>
    </location>
    <ligand>
        <name>Zn(2+)</name>
        <dbReference type="ChEBI" id="CHEBI:29105"/>
        <label>1</label>
        <note>catalytic</note>
    </ligand>
</feature>
<evidence type="ECO:0000256" key="2">
    <source>
        <dbReference type="PIRSR" id="PIRSR001359-2"/>
    </source>
</evidence>
<feature type="binding site" evidence="3">
    <location>
        <position position="104"/>
    </location>
    <ligand>
        <name>Zn(2+)</name>
        <dbReference type="ChEBI" id="CHEBI:29105"/>
        <label>2</label>
    </ligand>
</feature>
<sequence>MALEKVRDLLVEAQRVNTSIIAFDACDYNTIYACIKGAEAARRPVIVMLYPTMSSLCSFGSFAATVKDLAKTASVPVGLHLDHCSELPVILSAIRDGFTSVMADGSALPLEENIAFTKSVVDIAKVFDVDVEGEIGHVGQVAGGFDYQNEDTFTRPVEAARFVERTGVTSVAVAFGSCHGLYKAKPNLDLERLREIDRTVDIPLVLHGGSGIPEDQLEQAFVMGINKFNVGTEFFLLDTKLSKEAYSSDELEKNPFGAVTSIRKGLTDYIAQKLQLCRMTV</sequence>
<feature type="binding site" evidence="3">
    <location>
        <position position="83"/>
    </location>
    <ligand>
        <name>Zn(2+)</name>
        <dbReference type="ChEBI" id="CHEBI:29105"/>
        <label>1</label>
        <note>catalytic</note>
    </ligand>
</feature>
<dbReference type="NCBIfam" id="TIGR00167">
    <property type="entry name" value="cbbA"/>
    <property type="match status" value="1"/>
</dbReference>
<dbReference type="AlphaFoldDB" id="A0A9D1E9I9"/>
<name>A0A9D1E9I9_9FIRM</name>
<feature type="binding site" evidence="3">
    <location>
        <position position="134"/>
    </location>
    <ligand>
        <name>Zn(2+)</name>
        <dbReference type="ChEBI" id="CHEBI:29105"/>
        <label>2</label>
    </ligand>
</feature>
<keyword evidence="3" id="KW-0479">Metal-binding</keyword>
<evidence type="ECO:0000313" key="4">
    <source>
        <dbReference type="EMBL" id="HIR70900.1"/>
    </source>
</evidence>
<feature type="binding site" evidence="3">
    <location>
        <position position="207"/>
    </location>
    <ligand>
        <name>Zn(2+)</name>
        <dbReference type="ChEBI" id="CHEBI:29105"/>
        <label>1</label>
        <note>catalytic</note>
    </ligand>
</feature>
<reference evidence="4" key="2">
    <citation type="journal article" date="2021" name="PeerJ">
        <title>Extensive microbial diversity within the chicken gut microbiome revealed by metagenomics and culture.</title>
        <authorList>
            <person name="Gilroy R."/>
            <person name="Ravi A."/>
            <person name="Getino M."/>
            <person name="Pursley I."/>
            <person name="Horton D.L."/>
            <person name="Alikhan N.F."/>
            <person name="Baker D."/>
            <person name="Gharbi K."/>
            <person name="Hall N."/>
            <person name="Watson M."/>
            <person name="Adriaenssens E.M."/>
            <person name="Foster-Nyarko E."/>
            <person name="Jarju S."/>
            <person name="Secka A."/>
            <person name="Antonio M."/>
            <person name="Oren A."/>
            <person name="Chaudhuri R.R."/>
            <person name="La Ragione R."/>
            <person name="Hildebrand F."/>
            <person name="Pallen M.J."/>
        </authorList>
    </citation>
    <scope>NUCLEOTIDE SEQUENCE</scope>
    <source>
        <strain evidence="4">ChiSjej5B23-6657</strain>
    </source>
</reference>
<dbReference type="CDD" id="cd00947">
    <property type="entry name" value="TBP_aldolase_IIB"/>
    <property type="match status" value="1"/>
</dbReference>
<dbReference type="Gene3D" id="3.20.20.70">
    <property type="entry name" value="Aldolase class I"/>
    <property type="match status" value="1"/>
</dbReference>
<dbReference type="InterPro" id="IPR000771">
    <property type="entry name" value="FBA_II"/>
</dbReference>
<dbReference type="EMBL" id="DVHM01000101">
    <property type="protein sequence ID" value="HIR70900.1"/>
    <property type="molecule type" value="Genomic_DNA"/>
</dbReference>
<evidence type="ECO:0000256" key="3">
    <source>
        <dbReference type="PIRSR" id="PIRSR001359-3"/>
    </source>
</evidence>
<feature type="binding site" evidence="2">
    <location>
        <position position="180"/>
    </location>
    <ligand>
        <name>dihydroxyacetone phosphate</name>
        <dbReference type="ChEBI" id="CHEBI:57642"/>
    </ligand>
</feature>
<comment type="caution">
    <text evidence="4">The sequence shown here is derived from an EMBL/GenBank/DDBJ whole genome shotgun (WGS) entry which is preliminary data.</text>
</comment>
<feature type="binding site" evidence="2">
    <location>
        <begin position="229"/>
        <end position="232"/>
    </location>
    <ligand>
        <name>dihydroxyacetone phosphate</name>
        <dbReference type="ChEBI" id="CHEBI:57642"/>
    </ligand>
</feature>
<dbReference type="SUPFAM" id="SSF51569">
    <property type="entry name" value="Aldolase"/>
    <property type="match status" value="1"/>
</dbReference>
<evidence type="ECO:0000313" key="5">
    <source>
        <dbReference type="Proteomes" id="UP000823912"/>
    </source>
</evidence>
<comment type="cofactor">
    <cofactor evidence="3">
        <name>Zn(2+)</name>
        <dbReference type="ChEBI" id="CHEBI:29105"/>
    </cofactor>
    <text evidence="3">Binds 2 Zn(2+) ions per subunit. One is catalytic and the other provides a structural contribution.</text>
</comment>